<dbReference type="GO" id="GO:0018996">
    <property type="term" value="P:molting cycle, collagen and cuticulin-based cuticle"/>
    <property type="evidence" value="ECO:0007669"/>
    <property type="project" value="TreeGrafter"/>
</dbReference>
<evidence type="ECO:0000256" key="1">
    <source>
        <dbReference type="ARBA" id="ARBA00004141"/>
    </source>
</evidence>
<feature type="domain" description="SSD" evidence="9">
    <location>
        <begin position="266"/>
        <end position="420"/>
    </location>
</feature>
<dbReference type="AlphaFoldDB" id="A0A915M6G8"/>
<evidence type="ECO:0000256" key="3">
    <source>
        <dbReference type="ARBA" id="ARBA00022692"/>
    </source>
</evidence>
<evidence type="ECO:0000313" key="10">
    <source>
        <dbReference type="Proteomes" id="UP000887561"/>
    </source>
</evidence>
<protein>
    <submittedName>
        <fullName evidence="11">SSD domain-containing protein</fullName>
    </submittedName>
</protein>
<dbReference type="WBParaSite" id="scaffold2905_cov311.g5648">
    <property type="protein sequence ID" value="scaffold2905_cov311.g5648"/>
    <property type="gene ID" value="scaffold2905_cov311.g5648"/>
</dbReference>
<keyword evidence="6" id="KW-0325">Glycoprotein</keyword>
<keyword evidence="7" id="KW-0175">Coiled coil</keyword>
<evidence type="ECO:0000259" key="9">
    <source>
        <dbReference type="PROSITE" id="PS50156"/>
    </source>
</evidence>
<comment type="similarity">
    <text evidence="2">Belongs to the patched family.</text>
</comment>
<dbReference type="Proteomes" id="UP000887561">
    <property type="component" value="Unplaced"/>
</dbReference>
<dbReference type="PANTHER" id="PTHR10796">
    <property type="entry name" value="PATCHED-RELATED"/>
    <property type="match status" value="1"/>
</dbReference>
<keyword evidence="5 8" id="KW-0472">Membrane</keyword>
<evidence type="ECO:0000256" key="7">
    <source>
        <dbReference type="SAM" id="Coils"/>
    </source>
</evidence>
<keyword evidence="4 8" id="KW-1133">Transmembrane helix</keyword>
<dbReference type="Pfam" id="PF02460">
    <property type="entry name" value="Patched"/>
    <property type="match status" value="1"/>
</dbReference>
<keyword evidence="10" id="KW-1185">Reference proteome</keyword>
<dbReference type="InterPro" id="IPR051697">
    <property type="entry name" value="Patched_domain-protein"/>
</dbReference>
<dbReference type="Gene3D" id="1.20.1640.10">
    <property type="entry name" value="Multidrug efflux transporter AcrB transmembrane domain"/>
    <property type="match status" value="2"/>
</dbReference>
<feature type="transmembrane region" description="Helical" evidence="8">
    <location>
        <begin position="594"/>
        <end position="621"/>
    </location>
</feature>
<reference evidence="11" key="1">
    <citation type="submission" date="2022-11" db="UniProtKB">
        <authorList>
            <consortium name="WormBaseParasite"/>
        </authorList>
    </citation>
    <scope>IDENTIFICATION</scope>
</reference>
<dbReference type="GO" id="GO:0030659">
    <property type="term" value="C:cytoplasmic vesicle membrane"/>
    <property type="evidence" value="ECO:0007669"/>
    <property type="project" value="TreeGrafter"/>
</dbReference>
<evidence type="ECO:0000256" key="6">
    <source>
        <dbReference type="ARBA" id="ARBA00023180"/>
    </source>
</evidence>
<accession>A0A915M6G8</accession>
<dbReference type="PROSITE" id="PS50156">
    <property type="entry name" value="SSD"/>
    <property type="match status" value="1"/>
</dbReference>
<keyword evidence="3 8" id="KW-0812">Transmembrane</keyword>
<feature type="transmembrane region" description="Helical" evidence="8">
    <location>
        <begin position="648"/>
        <end position="669"/>
    </location>
</feature>
<evidence type="ECO:0000313" key="11">
    <source>
        <dbReference type="WBParaSite" id="scaffold2905_cov311.g5648"/>
    </source>
</evidence>
<dbReference type="GO" id="GO:0006897">
    <property type="term" value="P:endocytosis"/>
    <property type="evidence" value="ECO:0007669"/>
    <property type="project" value="TreeGrafter"/>
</dbReference>
<feature type="coiled-coil region" evidence="7">
    <location>
        <begin position="350"/>
        <end position="389"/>
    </location>
</feature>
<feature type="transmembrane region" description="Helical" evidence="8">
    <location>
        <begin position="322"/>
        <end position="344"/>
    </location>
</feature>
<dbReference type="InterPro" id="IPR003392">
    <property type="entry name" value="PTHD_SSD"/>
</dbReference>
<dbReference type="InterPro" id="IPR000731">
    <property type="entry name" value="SSD"/>
</dbReference>
<comment type="subcellular location">
    <subcellularLocation>
        <location evidence="1">Membrane</location>
        <topology evidence="1">Multi-pass membrane protein</topology>
    </subcellularLocation>
</comment>
<evidence type="ECO:0000256" key="8">
    <source>
        <dbReference type="SAM" id="Phobius"/>
    </source>
</evidence>
<dbReference type="GO" id="GO:0005886">
    <property type="term" value="C:plasma membrane"/>
    <property type="evidence" value="ECO:0007669"/>
    <property type="project" value="TreeGrafter"/>
</dbReference>
<evidence type="ECO:0000256" key="4">
    <source>
        <dbReference type="ARBA" id="ARBA00022989"/>
    </source>
</evidence>
<dbReference type="PANTHER" id="PTHR10796:SF122">
    <property type="entry name" value="SSD DOMAIN-CONTAINING PROTEIN"/>
    <property type="match status" value="1"/>
</dbReference>
<sequence length="726" mass="82314">MTNDVADFTPYGARARKESGVYEAFFSNKGDPVVLFVLITAKRKGGNMLGVHELEDTVQLLNIVNDQFKVEDIQKNNNLSFSDFCDNFCTINEPVRHFHSGLLLERNFGNSSLDHIDLGYPITTVLGRQLHMDPHFFGVKIAVPFNKTNKNNSEINNQIISVNELKNNSFKNVLTSSSFHYSLLTSNFSQIPNNIREIKLICLYFRAVRPKGVSKEAMQNWQRQISHFVRNEFKSDFVDAHILSETILTDEVVRAGLTLLPFLIIGFVIMVIFSSITMSAAAYYMGQLGAHKILLAIVACCCPFMACGTALGGMFWFGFRFGSLLCVTPFLVLALGVDDAYLLLNSWQRLRKKMEKNIKKQLDIKEKEENNFEKEKEEEQKLIQKLMGDVMVDTGASITITTLTNVLAFAIGAFTPTPEVCLVFVNRPGNFSEPTQRMKWHSLVADFEALPSSVGSFSTKFWLRDYEQFVESDNNDESAPLDDLVSFEGITPDERRKNELTEFLEWPEFQFWNGFIQLIRPFNSSSEPQLKRFFFSTASFGEELKEWSKREELLEHWRRVADSYPELEVSVFEDEAKFLDLIPTMIPQTLQSTICTLICIAAIMSIGFSVDIPAHIVYHFYKTGVSEGNENKLIKNVEERLLDCLASIAFPILEAGLSTLICVSSLFLVDLHMARVFARTMTLVVIIGLLQGLLVIPTMLCQFSRQKSLQNNENNKVAPIVLAVNE</sequence>
<evidence type="ECO:0000256" key="5">
    <source>
        <dbReference type="ARBA" id="ARBA00023136"/>
    </source>
</evidence>
<feature type="transmembrane region" description="Helical" evidence="8">
    <location>
        <begin position="259"/>
        <end position="286"/>
    </location>
</feature>
<organism evidence="10 11">
    <name type="scientific">Meloidogyne javanica</name>
    <name type="common">Root-knot nematode worm</name>
    <dbReference type="NCBI Taxonomy" id="6303"/>
    <lineage>
        <taxon>Eukaryota</taxon>
        <taxon>Metazoa</taxon>
        <taxon>Ecdysozoa</taxon>
        <taxon>Nematoda</taxon>
        <taxon>Chromadorea</taxon>
        <taxon>Rhabditida</taxon>
        <taxon>Tylenchina</taxon>
        <taxon>Tylenchomorpha</taxon>
        <taxon>Tylenchoidea</taxon>
        <taxon>Meloidogynidae</taxon>
        <taxon>Meloidogyninae</taxon>
        <taxon>Meloidogyne</taxon>
        <taxon>Meloidogyne incognita group</taxon>
    </lineage>
</organism>
<feature type="transmembrane region" description="Helical" evidence="8">
    <location>
        <begin position="293"/>
        <end position="316"/>
    </location>
</feature>
<dbReference type="SUPFAM" id="SSF82866">
    <property type="entry name" value="Multidrug efflux transporter AcrB transmembrane domain"/>
    <property type="match status" value="2"/>
</dbReference>
<evidence type="ECO:0000256" key="2">
    <source>
        <dbReference type="ARBA" id="ARBA00005585"/>
    </source>
</evidence>
<name>A0A915M6G8_MELJA</name>
<feature type="transmembrane region" description="Helical" evidence="8">
    <location>
        <begin position="681"/>
        <end position="700"/>
    </location>
</feature>
<proteinExistence type="inferred from homology"/>